<dbReference type="Pfam" id="PF01190">
    <property type="entry name" value="Pollen_Ole_e_1"/>
    <property type="match status" value="1"/>
</dbReference>
<keyword evidence="3" id="KW-0732">Signal</keyword>
<dbReference type="OrthoDB" id="1888725at2759"/>
<feature type="signal peptide" evidence="3">
    <location>
        <begin position="1"/>
        <end position="27"/>
    </location>
</feature>
<dbReference type="AlphaFoldDB" id="A0A5B6VEY4"/>
<evidence type="ECO:0000256" key="2">
    <source>
        <dbReference type="ARBA" id="ARBA00023157"/>
    </source>
</evidence>
<evidence type="ECO:0000256" key="3">
    <source>
        <dbReference type="SAM" id="SignalP"/>
    </source>
</evidence>
<comment type="similarity">
    <text evidence="1">Belongs to the Ole e I family.</text>
</comment>
<keyword evidence="2" id="KW-1015">Disulfide bond</keyword>
<gene>
    <name evidence="4" type="ORF">EPI10_002722</name>
</gene>
<organism evidence="4 5">
    <name type="scientific">Gossypium australe</name>
    <dbReference type="NCBI Taxonomy" id="47621"/>
    <lineage>
        <taxon>Eukaryota</taxon>
        <taxon>Viridiplantae</taxon>
        <taxon>Streptophyta</taxon>
        <taxon>Embryophyta</taxon>
        <taxon>Tracheophyta</taxon>
        <taxon>Spermatophyta</taxon>
        <taxon>Magnoliopsida</taxon>
        <taxon>eudicotyledons</taxon>
        <taxon>Gunneridae</taxon>
        <taxon>Pentapetalae</taxon>
        <taxon>rosids</taxon>
        <taxon>malvids</taxon>
        <taxon>Malvales</taxon>
        <taxon>Malvaceae</taxon>
        <taxon>Malvoideae</taxon>
        <taxon>Gossypium</taxon>
    </lineage>
</organism>
<name>A0A5B6VEY4_9ROSI</name>
<protein>
    <submittedName>
        <fullName evidence="4">Anther-specific protein LAT52-like</fullName>
    </submittedName>
</protein>
<sequence length="177" mass="19866">MEKTSIAALVVSLTICLISFLLSLSHAKHGLLDVIGKVYCDTCRVEFETKLSEPINEAKVHLECKNRTDERIVYSKDAVSDKLGMYSIPVEGDHEDELCEVSLIESPRNNCNEMMESWRKARVMLTRRDGVTDLTRQTNNLGFKIKPEDVDTKACVKVLEEMGFVVDGKTGIVEIPS</sequence>
<evidence type="ECO:0000313" key="4">
    <source>
        <dbReference type="EMBL" id="KAA3467735.1"/>
    </source>
</evidence>
<dbReference type="InterPro" id="IPR006041">
    <property type="entry name" value="Pollen_Ole_e1_allergen"/>
</dbReference>
<comment type="caution">
    <text evidence="4">The sequence shown here is derived from an EMBL/GenBank/DDBJ whole genome shotgun (WGS) entry which is preliminary data.</text>
</comment>
<proteinExistence type="inferred from homology"/>
<evidence type="ECO:0000313" key="5">
    <source>
        <dbReference type="Proteomes" id="UP000325315"/>
    </source>
</evidence>
<dbReference type="PANTHER" id="PTHR31614:SF20">
    <property type="entry name" value="POLLEN PROTEIN OLE E I-LIKE PROTEIN"/>
    <property type="match status" value="1"/>
</dbReference>
<accession>A0A5B6VEY4</accession>
<reference evidence="5" key="1">
    <citation type="journal article" date="2019" name="Plant Biotechnol. J.">
        <title>Genome sequencing of the Australian wild diploid species Gossypium australe highlights disease resistance and delayed gland morphogenesis.</title>
        <authorList>
            <person name="Cai Y."/>
            <person name="Cai X."/>
            <person name="Wang Q."/>
            <person name="Wang P."/>
            <person name="Zhang Y."/>
            <person name="Cai C."/>
            <person name="Xu Y."/>
            <person name="Wang K."/>
            <person name="Zhou Z."/>
            <person name="Wang C."/>
            <person name="Geng S."/>
            <person name="Li B."/>
            <person name="Dong Q."/>
            <person name="Hou Y."/>
            <person name="Wang H."/>
            <person name="Ai P."/>
            <person name="Liu Z."/>
            <person name="Yi F."/>
            <person name="Sun M."/>
            <person name="An G."/>
            <person name="Cheng J."/>
            <person name="Zhang Y."/>
            <person name="Shi Q."/>
            <person name="Xie Y."/>
            <person name="Shi X."/>
            <person name="Chang Y."/>
            <person name="Huang F."/>
            <person name="Chen Y."/>
            <person name="Hong S."/>
            <person name="Mi L."/>
            <person name="Sun Q."/>
            <person name="Zhang L."/>
            <person name="Zhou B."/>
            <person name="Peng R."/>
            <person name="Zhang X."/>
            <person name="Liu F."/>
        </authorList>
    </citation>
    <scope>NUCLEOTIDE SEQUENCE [LARGE SCALE GENOMIC DNA]</scope>
    <source>
        <strain evidence="5">cv. PA1801</strain>
    </source>
</reference>
<feature type="chain" id="PRO_5022745583" evidence="3">
    <location>
        <begin position="28"/>
        <end position="177"/>
    </location>
</feature>
<dbReference type="Proteomes" id="UP000325315">
    <property type="component" value="Unassembled WGS sequence"/>
</dbReference>
<keyword evidence="5" id="KW-1185">Reference proteome</keyword>
<dbReference type="PANTHER" id="PTHR31614">
    <property type="entry name" value="PROTEIN DOWNSTREAM OF FLC-RELATED"/>
    <property type="match status" value="1"/>
</dbReference>
<dbReference type="EMBL" id="SMMG02000007">
    <property type="protein sequence ID" value="KAA3467735.1"/>
    <property type="molecule type" value="Genomic_DNA"/>
</dbReference>
<evidence type="ECO:0000256" key="1">
    <source>
        <dbReference type="ARBA" id="ARBA00010049"/>
    </source>
</evidence>